<keyword evidence="2" id="KW-1185">Reference proteome</keyword>
<organism evidence="1 2">
    <name type="scientific">Orchesella cincta</name>
    <name type="common">Springtail</name>
    <name type="synonym">Podura cincta</name>
    <dbReference type="NCBI Taxonomy" id="48709"/>
    <lineage>
        <taxon>Eukaryota</taxon>
        <taxon>Metazoa</taxon>
        <taxon>Ecdysozoa</taxon>
        <taxon>Arthropoda</taxon>
        <taxon>Hexapoda</taxon>
        <taxon>Collembola</taxon>
        <taxon>Entomobryomorpha</taxon>
        <taxon>Entomobryoidea</taxon>
        <taxon>Orchesellidae</taxon>
        <taxon>Orchesellinae</taxon>
        <taxon>Orchesella</taxon>
    </lineage>
</organism>
<proteinExistence type="predicted"/>
<dbReference type="Proteomes" id="UP000094527">
    <property type="component" value="Unassembled WGS sequence"/>
</dbReference>
<evidence type="ECO:0000313" key="2">
    <source>
        <dbReference type="Proteomes" id="UP000094527"/>
    </source>
</evidence>
<name>A0A1D2NAX0_ORCCI</name>
<comment type="caution">
    <text evidence="1">The sequence shown here is derived from an EMBL/GenBank/DDBJ whole genome shotgun (WGS) entry which is preliminary data.</text>
</comment>
<sequence>MTKLTEDMIIARTKSSDLTAVKKLNCWGSDLDDISLVRSLSNVEVLSLSFKCDVDYTLSKVTTAHSYLEFKVRNTVISMTDGDGLLPQLTMRWLGA</sequence>
<reference evidence="1 2" key="1">
    <citation type="journal article" date="2016" name="Genome Biol. Evol.">
        <title>Gene Family Evolution Reflects Adaptation to Soil Environmental Stressors in the Genome of the Collembolan Orchesella cincta.</title>
        <authorList>
            <person name="Faddeeva-Vakhrusheva A."/>
            <person name="Derks M.F."/>
            <person name="Anvar S.Y."/>
            <person name="Agamennone V."/>
            <person name="Suring W."/>
            <person name="Smit S."/>
            <person name="van Straalen N.M."/>
            <person name="Roelofs D."/>
        </authorList>
    </citation>
    <scope>NUCLEOTIDE SEQUENCE [LARGE SCALE GENOMIC DNA]</scope>
    <source>
        <tissue evidence="1">Mixed pool</tissue>
    </source>
</reference>
<gene>
    <name evidence="1" type="ORF">Ocin01_04471</name>
</gene>
<accession>A0A1D2NAX0</accession>
<evidence type="ECO:0000313" key="1">
    <source>
        <dbReference type="EMBL" id="ODN02215.1"/>
    </source>
</evidence>
<dbReference type="EMBL" id="LJIJ01000120">
    <property type="protein sequence ID" value="ODN02215.1"/>
    <property type="molecule type" value="Genomic_DNA"/>
</dbReference>
<dbReference type="OrthoDB" id="1517790at2759"/>
<dbReference type="AlphaFoldDB" id="A0A1D2NAX0"/>
<protein>
    <submittedName>
        <fullName evidence="1">Protein C21orf2</fullName>
    </submittedName>
</protein>